<dbReference type="RefSeq" id="WP_309971711.1">
    <property type="nucleotide sequence ID" value="NZ_JAVDWH010000001.1"/>
</dbReference>
<feature type="transmembrane region" description="Helical" evidence="1">
    <location>
        <begin position="71"/>
        <end position="92"/>
    </location>
</feature>
<accession>A0ABU1URB2</accession>
<keyword evidence="1" id="KW-1133">Transmembrane helix</keyword>
<organism evidence="2 3">
    <name type="scientific">Aeromicrobium panaciterrae</name>
    <dbReference type="NCBI Taxonomy" id="363861"/>
    <lineage>
        <taxon>Bacteria</taxon>
        <taxon>Bacillati</taxon>
        <taxon>Actinomycetota</taxon>
        <taxon>Actinomycetes</taxon>
        <taxon>Propionibacteriales</taxon>
        <taxon>Nocardioidaceae</taxon>
        <taxon>Aeromicrobium</taxon>
    </lineage>
</organism>
<feature type="transmembrane region" description="Helical" evidence="1">
    <location>
        <begin position="98"/>
        <end position="118"/>
    </location>
</feature>
<evidence type="ECO:0000313" key="2">
    <source>
        <dbReference type="EMBL" id="MDR7087707.1"/>
    </source>
</evidence>
<name>A0ABU1URB2_9ACTN</name>
<keyword evidence="1" id="KW-0472">Membrane</keyword>
<proteinExistence type="predicted"/>
<keyword evidence="1" id="KW-0812">Transmembrane</keyword>
<feature type="transmembrane region" description="Helical" evidence="1">
    <location>
        <begin position="44"/>
        <end position="64"/>
    </location>
</feature>
<dbReference type="Proteomes" id="UP001257739">
    <property type="component" value="Unassembled WGS sequence"/>
</dbReference>
<protein>
    <submittedName>
        <fullName evidence="2">Peptidoglycan/LPS O-acetylase OafA/YrhL</fullName>
    </submittedName>
</protein>
<evidence type="ECO:0000256" key="1">
    <source>
        <dbReference type="SAM" id="Phobius"/>
    </source>
</evidence>
<comment type="caution">
    <text evidence="2">The sequence shown here is derived from an EMBL/GenBank/DDBJ whole genome shotgun (WGS) entry which is preliminary data.</text>
</comment>
<reference evidence="2 3" key="1">
    <citation type="submission" date="2023-07" db="EMBL/GenBank/DDBJ databases">
        <title>Sorghum-associated microbial communities from plants grown in Nebraska, USA.</title>
        <authorList>
            <person name="Schachtman D."/>
        </authorList>
    </citation>
    <scope>NUCLEOTIDE SEQUENCE [LARGE SCALE GENOMIC DNA]</scope>
    <source>
        <strain evidence="2 3">BE248</strain>
    </source>
</reference>
<sequence>MNTTDAPWSTKNKVGLGLAIFYGITNIPSFLIPTGDGEDSPPMAILIISSLLAVVAVVAGIVAWRQRSRPAARLTAASIIVITLTSLPVFFVDVSSDIKAISALGVVLTVVIVVLMFSSSKRQSEVRS</sequence>
<dbReference type="EMBL" id="JAVDWH010000001">
    <property type="protein sequence ID" value="MDR7087707.1"/>
    <property type="molecule type" value="Genomic_DNA"/>
</dbReference>
<feature type="transmembrane region" description="Helical" evidence="1">
    <location>
        <begin position="12"/>
        <end position="32"/>
    </location>
</feature>
<gene>
    <name evidence="2" type="ORF">J2X11_002546</name>
</gene>
<evidence type="ECO:0000313" key="3">
    <source>
        <dbReference type="Proteomes" id="UP001257739"/>
    </source>
</evidence>
<keyword evidence="3" id="KW-1185">Reference proteome</keyword>